<dbReference type="GO" id="GO:0005634">
    <property type="term" value="C:nucleus"/>
    <property type="evidence" value="ECO:0007669"/>
    <property type="project" value="UniProtKB-SubCell"/>
</dbReference>
<comment type="function">
    <text evidence="1">Nuclease required for the repair of DNA interstrand cross-links (ICL). Acts as a 5'-3' exonuclease that anchors at a cut end of DNA and cleaves DNA successively at every third nucleotide, allowing to excise an ICL from one strand through flanking incisions.</text>
</comment>
<evidence type="ECO:0000256" key="1">
    <source>
        <dbReference type="RuleBase" id="RU365033"/>
    </source>
</evidence>
<comment type="catalytic activity">
    <reaction evidence="1">
        <text>Hydrolytically removes 5'-nucleotides successively from the 3'-hydroxy termini of 3'-hydroxy-terminated oligonucleotides.</text>
        <dbReference type="EC" id="3.1.4.1"/>
    </reaction>
</comment>
<comment type="caution">
    <text evidence="3">The sequence shown here is derived from an EMBL/GenBank/DDBJ whole genome shotgun (WGS) entry which is preliminary data.</text>
</comment>
<keyword evidence="1" id="KW-0479">Metal-binding</keyword>
<dbReference type="PANTHER" id="PTHR15749:SF4">
    <property type="entry name" value="FANCONI-ASSOCIATED NUCLEASE 1"/>
    <property type="match status" value="1"/>
</dbReference>
<keyword evidence="1" id="KW-0234">DNA repair</keyword>
<keyword evidence="4" id="KW-1185">Reference proteome</keyword>
<keyword evidence="1" id="KW-0539">Nucleus</keyword>
<comment type="subcellular location">
    <subcellularLocation>
        <location evidence="1">Nucleus</location>
    </subcellularLocation>
</comment>
<gene>
    <name evidence="3" type="primary">FAN1_2</name>
    <name evidence="3" type="ORF">F1559_003838</name>
</gene>
<keyword evidence="1" id="KW-0540">Nuclease</keyword>
<keyword evidence="1" id="KW-0460">Magnesium</keyword>
<dbReference type="GO" id="GO:0070336">
    <property type="term" value="F:flap-structured DNA binding"/>
    <property type="evidence" value="ECO:0007669"/>
    <property type="project" value="TreeGrafter"/>
</dbReference>
<dbReference type="GO" id="GO:0036297">
    <property type="term" value="P:interstrand cross-link repair"/>
    <property type="evidence" value="ECO:0007669"/>
    <property type="project" value="InterPro"/>
</dbReference>
<dbReference type="Proteomes" id="UP000530660">
    <property type="component" value="Unassembled WGS sequence"/>
</dbReference>
<evidence type="ECO:0000313" key="4">
    <source>
        <dbReference type="Proteomes" id="UP000530660"/>
    </source>
</evidence>
<dbReference type="GO" id="GO:0046872">
    <property type="term" value="F:metal ion binding"/>
    <property type="evidence" value="ECO:0007669"/>
    <property type="project" value="UniProtKB-KW"/>
</dbReference>
<comment type="cofactor">
    <cofactor evidence="1">
        <name>Mg(2+)</name>
        <dbReference type="ChEBI" id="CHEBI:18420"/>
    </cofactor>
    <cofactor evidence="1">
        <name>Mn(2+)</name>
        <dbReference type="ChEBI" id="CHEBI:29035"/>
    </cofactor>
</comment>
<accession>A0A7J7INC7</accession>
<organism evidence="3 4">
    <name type="scientific">Cyanidiococcus yangmingshanensis</name>
    <dbReference type="NCBI Taxonomy" id="2690220"/>
    <lineage>
        <taxon>Eukaryota</taxon>
        <taxon>Rhodophyta</taxon>
        <taxon>Bangiophyceae</taxon>
        <taxon>Cyanidiales</taxon>
        <taxon>Cyanidiaceae</taxon>
        <taxon>Cyanidiococcus</taxon>
    </lineage>
</organism>
<evidence type="ECO:0000313" key="3">
    <source>
        <dbReference type="EMBL" id="KAF6004528.1"/>
    </source>
</evidence>
<dbReference type="Pfam" id="PF21315">
    <property type="entry name" value="FAN1_HTH"/>
    <property type="match status" value="1"/>
</dbReference>
<keyword evidence="1" id="KW-0227">DNA damage</keyword>
<dbReference type="InterPro" id="IPR033315">
    <property type="entry name" value="Fan1-like"/>
</dbReference>
<dbReference type="InterPro" id="IPR049125">
    <property type="entry name" value="FAN1-like_WH"/>
</dbReference>
<dbReference type="PANTHER" id="PTHR15749">
    <property type="entry name" value="FANCONI-ASSOCIATED NUCLEASE 1"/>
    <property type="match status" value="1"/>
</dbReference>
<feature type="domain" description="Fanconi-associated nuclease 1-like winged-helix" evidence="2">
    <location>
        <begin position="118"/>
        <end position="193"/>
    </location>
</feature>
<keyword evidence="1" id="KW-0464">Manganese</keyword>
<name>A0A7J7INC7_9RHOD</name>
<proteinExistence type="inferred from homology"/>
<dbReference type="GO" id="GO:0004528">
    <property type="term" value="F:phosphodiesterase I activity"/>
    <property type="evidence" value="ECO:0007669"/>
    <property type="project" value="UniProtKB-EC"/>
</dbReference>
<sequence length="360" mass="40667">MNDIRVAFERAKKAASEQTRCDLEQWRSYNGGLNAVIVCPLCQERVYSAQLDTHFSSCVERPDDRANDDIETMLARCVRWQGAPSAVESPALARTLDSTVAHSLAGSPYTCRVLAFCAHWCVRYERHLIHETEIQSLSNFESLSPPSQWLYARLFFRKDFAVGRWFRASALRARYRDIDVEKAIQELCQRGFLKGRPTSTEEYLGLAKSLTKLELRLLGKELGLRSACMLTTSISGTCFPHVGNRLTRTRRALERQALPAVCGVKEKIQAFFTTWTTMIPFGIEYALRHGLDLRGRLPVCSVTEVLFSSRAELERYAAACELERSFQAASIRSAAMALDLAEKAEKMLRENYISSGRGQS</sequence>
<protein>
    <recommendedName>
        <fullName evidence="1">Fanconi-associated nuclease</fullName>
        <ecNumber evidence="1">3.1.4.1</ecNumber>
    </recommendedName>
</protein>
<dbReference type="EMBL" id="VWRR01000003">
    <property type="protein sequence ID" value="KAF6004528.1"/>
    <property type="molecule type" value="Genomic_DNA"/>
</dbReference>
<comment type="similarity">
    <text evidence="1">Belongs to the FAN1 family.</text>
</comment>
<reference evidence="3 4" key="1">
    <citation type="journal article" date="2020" name="J. Phycol.">
        <title>Comparative genome analysis reveals Cyanidiococcus gen. nov., a new extremophilic red algal genus sister to Cyanidioschyzon (Cyanidioschyzonaceae, Rhodophyta).</title>
        <authorList>
            <person name="Liu S.-L."/>
            <person name="Chiang Y.-R."/>
            <person name="Yoon H.S."/>
            <person name="Fu H.-Y."/>
        </authorList>
    </citation>
    <scope>NUCLEOTIDE SEQUENCE [LARGE SCALE GENOMIC DNA]</scope>
    <source>
        <strain evidence="3 4">THAL066</strain>
    </source>
</reference>
<dbReference type="GO" id="GO:0008409">
    <property type="term" value="F:5'-3' exonuclease activity"/>
    <property type="evidence" value="ECO:0007669"/>
    <property type="project" value="TreeGrafter"/>
</dbReference>
<dbReference type="EC" id="3.1.4.1" evidence="1"/>
<evidence type="ECO:0000259" key="2">
    <source>
        <dbReference type="Pfam" id="PF21315"/>
    </source>
</evidence>
<dbReference type="AlphaFoldDB" id="A0A7J7INC7"/>
<dbReference type="GO" id="GO:0017108">
    <property type="term" value="F:5'-flap endonuclease activity"/>
    <property type="evidence" value="ECO:0007669"/>
    <property type="project" value="TreeGrafter"/>
</dbReference>
<keyword evidence="1" id="KW-0378">Hydrolase</keyword>